<evidence type="ECO:0000256" key="2">
    <source>
        <dbReference type="ARBA" id="ARBA00012438"/>
    </source>
</evidence>
<organism evidence="7 8">
    <name type="scientific">Pseudomonas putida</name>
    <name type="common">Arthrobacter siderocapsulatus</name>
    <dbReference type="NCBI Taxonomy" id="303"/>
    <lineage>
        <taxon>Bacteria</taxon>
        <taxon>Pseudomonadati</taxon>
        <taxon>Pseudomonadota</taxon>
        <taxon>Gammaproteobacteria</taxon>
        <taxon>Pseudomonadales</taxon>
        <taxon>Pseudomonadaceae</taxon>
        <taxon>Pseudomonas</taxon>
    </lineage>
</organism>
<protein>
    <recommendedName>
        <fullName evidence="2">histidine kinase</fullName>
        <ecNumber evidence="2">2.7.13.3</ecNumber>
    </recommendedName>
</protein>
<dbReference type="PANTHER" id="PTHR43065">
    <property type="entry name" value="SENSOR HISTIDINE KINASE"/>
    <property type="match status" value="1"/>
</dbReference>
<dbReference type="InterPro" id="IPR005467">
    <property type="entry name" value="His_kinase_dom"/>
</dbReference>
<evidence type="ECO:0000256" key="1">
    <source>
        <dbReference type="ARBA" id="ARBA00000085"/>
    </source>
</evidence>
<dbReference type="Pfam" id="PF00512">
    <property type="entry name" value="HisKA"/>
    <property type="match status" value="1"/>
</dbReference>
<dbReference type="OrthoDB" id="6973808at2"/>
<dbReference type="RefSeq" id="WP_084857641.1">
    <property type="nucleotide sequence ID" value="NZ_NBWC01000023.1"/>
</dbReference>
<dbReference type="PRINTS" id="PR00344">
    <property type="entry name" value="BCTRLSENSOR"/>
</dbReference>
<dbReference type="SMART" id="SM00387">
    <property type="entry name" value="HATPase_c"/>
    <property type="match status" value="1"/>
</dbReference>
<dbReference type="SMART" id="SM00388">
    <property type="entry name" value="HisKA"/>
    <property type="match status" value="1"/>
</dbReference>
<dbReference type="InterPro" id="IPR003661">
    <property type="entry name" value="HisK_dim/P_dom"/>
</dbReference>
<feature type="modified residue" description="4-aspartylphosphate" evidence="4">
    <location>
        <position position="458"/>
    </location>
</feature>
<keyword evidence="7" id="KW-0418">Kinase</keyword>
<accession>A0A1X0ZU57</accession>
<comment type="caution">
    <text evidence="7">The sequence shown here is derived from an EMBL/GenBank/DDBJ whole genome shotgun (WGS) entry which is preliminary data.</text>
</comment>
<dbReference type="Pfam" id="PF00072">
    <property type="entry name" value="Response_reg"/>
    <property type="match status" value="1"/>
</dbReference>
<dbReference type="EMBL" id="NBWC01000023">
    <property type="protein sequence ID" value="ORL63249.1"/>
    <property type="molecule type" value="Genomic_DNA"/>
</dbReference>
<dbReference type="SUPFAM" id="SSF52172">
    <property type="entry name" value="CheY-like"/>
    <property type="match status" value="1"/>
</dbReference>
<evidence type="ECO:0000259" key="6">
    <source>
        <dbReference type="PROSITE" id="PS50110"/>
    </source>
</evidence>
<dbReference type="PANTHER" id="PTHR43065:SF42">
    <property type="entry name" value="TWO-COMPONENT SENSOR PPRA"/>
    <property type="match status" value="1"/>
</dbReference>
<dbReference type="CDD" id="cd00082">
    <property type="entry name" value="HisKA"/>
    <property type="match status" value="1"/>
</dbReference>
<evidence type="ECO:0000256" key="3">
    <source>
        <dbReference type="ARBA" id="ARBA00022553"/>
    </source>
</evidence>
<dbReference type="PROSITE" id="PS50110">
    <property type="entry name" value="RESPONSE_REGULATORY"/>
    <property type="match status" value="1"/>
</dbReference>
<dbReference type="InterPro" id="IPR003594">
    <property type="entry name" value="HATPase_dom"/>
</dbReference>
<name>A0A1X0ZU57_PSEPU</name>
<reference evidence="7 8" key="1">
    <citation type="submission" date="2017-04" db="EMBL/GenBank/DDBJ databases">
        <title>Presence of VIM-2 positive Pseudomonas species in chickens and their surrounding environment.</title>
        <authorList>
            <person name="Zhang R."/>
        </authorList>
    </citation>
    <scope>NUCLEOTIDE SEQUENCE [LARGE SCALE GENOMIC DNA]</scope>
    <source>
        <strain evidence="7 8">DZ-C18</strain>
    </source>
</reference>
<feature type="domain" description="Response regulatory" evidence="6">
    <location>
        <begin position="408"/>
        <end position="523"/>
    </location>
</feature>
<feature type="domain" description="Histidine kinase" evidence="5">
    <location>
        <begin position="166"/>
        <end position="388"/>
    </location>
</feature>
<evidence type="ECO:0000259" key="5">
    <source>
        <dbReference type="PROSITE" id="PS50109"/>
    </source>
</evidence>
<dbReference type="AlphaFoldDB" id="A0A1X0ZU57"/>
<dbReference type="Gene3D" id="3.40.50.2300">
    <property type="match status" value="1"/>
</dbReference>
<dbReference type="InterPro" id="IPR004358">
    <property type="entry name" value="Sig_transdc_His_kin-like_C"/>
</dbReference>
<gene>
    <name evidence="7" type="ORF">B7H17_16190</name>
</gene>
<dbReference type="SUPFAM" id="SSF55874">
    <property type="entry name" value="ATPase domain of HSP90 chaperone/DNA topoisomerase II/histidine kinase"/>
    <property type="match status" value="1"/>
</dbReference>
<keyword evidence="3 4" id="KW-0597">Phosphoprotein</keyword>
<dbReference type="EC" id="2.7.13.3" evidence="2"/>
<dbReference type="InterPro" id="IPR011006">
    <property type="entry name" value="CheY-like_superfamily"/>
</dbReference>
<dbReference type="Proteomes" id="UP000193675">
    <property type="component" value="Unassembled WGS sequence"/>
</dbReference>
<dbReference type="InterPro" id="IPR036890">
    <property type="entry name" value="HATPase_C_sf"/>
</dbReference>
<dbReference type="GO" id="GO:0000155">
    <property type="term" value="F:phosphorelay sensor kinase activity"/>
    <property type="evidence" value="ECO:0007669"/>
    <property type="project" value="InterPro"/>
</dbReference>
<dbReference type="SUPFAM" id="SSF47384">
    <property type="entry name" value="Homodimeric domain of signal transducing histidine kinase"/>
    <property type="match status" value="1"/>
</dbReference>
<dbReference type="Pfam" id="PF02518">
    <property type="entry name" value="HATPase_c"/>
    <property type="match status" value="1"/>
</dbReference>
<proteinExistence type="predicted"/>
<evidence type="ECO:0000313" key="8">
    <source>
        <dbReference type="Proteomes" id="UP000193675"/>
    </source>
</evidence>
<sequence length="529" mass="57461">MAAALPLDERVLILAPSQIAAHASHLLTGAGFACLCTSDSARLGTWLAEGVGMVIAAASTLPGPHSVLQSFIDQQPAWSDLPIVLLTGPTTGPPEPTLGHLLPLPLPLDAAQLLHLSQVALSSRRRQYRSRDYMRELERQAQQHQTDEQARHQLRKMEAIGQLAGGIAHDFNNLLTSIGGSFELIDKRLQQGRSEQLDGILRMGKEAVARAARLTHRLLAFSSRQSLQSQVVDLHNLLHPDDLRASLDVSITLQVTLPTDLWLVEADDKQLKEAVSNLLLNACEAMPWGGRLDIEASNQRIDSASTGDGALPSGDYLCLSISDTGQGMSQGTLEHAFEPFFSTKPVGQGVGLGLSMVYGFSKQSNGHVRLRSQIGQGTRVDLYLPRYIGQARPQSEPPPLASVSICREILVVEDDPQVRQLLCQSLREEGFPCHAACNAKEALQLLQSPQPLALMISDVGLPGMNGRQLAEVARTLRDNLQVLFITGYAETAMAQDDFLAPGMQLISKPFELSQLQARVTQMLDKQTCG</sequence>
<dbReference type="InterPro" id="IPR001789">
    <property type="entry name" value="Sig_transdc_resp-reg_receiver"/>
</dbReference>
<dbReference type="Gene3D" id="1.10.287.130">
    <property type="match status" value="1"/>
</dbReference>
<dbReference type="PROSITE" id="PS50109">
    <property type="entry name" value="HIS_KIN"/>
    <property type="match status" value="1"/>
</dbReference>
<comment type="catalytic activity">
    <reaction evidence="1">
        <text>ATP + protein L-histidine = ADP + protein N-phospho-L-histidine.</text>
        <dbReference type="EC" id="2.7.13.3"/>
    </reaction>
</comment>
<dbReference type="Gene3D" id="3.30.565.10">
    <property type="entry name" value="Histidine kinase-like ATPase, C-terminal domain"/>
    <property type="match status" value="1"/>
</dbReference>
<evidence type="ECO:0000256" key="4">
    <source>
        <dbReference type="PROSITE-ProRule" id="PRU00169"/>
    </source>
</evidence>
<dbReference type="SMART" id="SM00448">
    <property type="entry name" value="REC"/>
    <property type="match status" value="1"/>
</dbReference>
<evidence type="ECO:0000313" key="7">
    <source>
        <dbReference type="EMBL" id="ORL63249.1"/>
    </source>
</evidence>
<keyword evidence="7" id="KW-0808">Transferase</keyword>
<dbReference type="InterPro" id="IPR036097">
    <property type="entry name" value="HisK_dim/P_sf"/>
</dbReference>